<dbReference type="Proteomes" id="UP001562354">
    <property type="component" value="Unassembled WGS sequence"/>
</dbReference>
<organism evidence="4 5">
    <name type="scientific">Neodothiora populina</name>
    <dbReference type="NCBI Taxonomy" id="2781224"/>
    <lineage>
        <taxon>Eukaryota</taxon>
        <taxon>Fungi</taxon>
        <taxon>Dikarya</taxon>
        <taxon>Ascomycota</taxon>
        <taxon>Pezizomycotina</taxon>
        <taxon>Dothideomycetes</taxon>
        <taxon>Dothideomycetidae</taxon>
        <taxon>Dothideales</taxon>
        <taxon>Dothioraceae</taxon>
        <taxon>Neodothiora</taxon>
    </lineage>
</organism>
<comment type="caution">
    <text evidence="4">The sequence shown here is derived from an EMBL/GenBank/DDBJ whole genome shotgun (WGS) entry which is preliminary data.</text>
</comment>
<feature type="compositionally biased region" description="Polar residues" evidence="1">
    <location>
        <begin position="399"/>
        <end position="412"/>
    </location>
</feature>
<feature type="domain" description="Tri-helical" evidence="3">
    <location>
        <begin position="220"/>
        <end position="304"/>
    </location>
</feature>
<dbReference type="InterPro" id="IPR025676">
    <property type="entry name" value="Clr5_dom"/>
</dbReference>
<dbReference type="GeneID" id="95980932"/>
<feature type="region of interest" description="Disordered" evidence="1">
    <location>
        <begin position="168"/>
        <end position="213"/>
    </location>
</feature>
<feature type="compositionally biased region" description="Basic and acidic residues" evidence="1">
    <location>
        <begin position="171"/>
        <end position="186"/>
    </location>
</feature>
<proteinExistence type="predicted"/>
<dbReference type="InterPro" id="IPR057940">
    <property type="entry name" value="Tri-helical_dom"/>
</dbReference>
<dbReference type="Pfam" id="PF14420">
    <property type="entry name" value="Clr5"/>
    <property type="match status" value="1"/>
</dbReference>
<protein>
    <recommendedName>
        <fullName evidence="6">Clr5 domain-containing protein</fullName>
    </recommendedName>
</protein>
<reference evidence="4 5" key="1">
    <citation type="submission" date="2024-07" db="EMBL/GenBank/DDBJ databases">
        <title>Draft sequence of the Neodothiora populina.</title>
        <authorList>
            <person name="Drown D.D."/>
            <person name="Schuette U.S."/>
            <person name="Buechlein A.B."/>
            <person name="Rusch D.R."/>
            <person name="Winton L.W."/>
            <person name="Adams G.A."/>
        </authorList>
    </citation>
    <scope>NUCLEOTIDE SEQUENCE [LARGE SCALE GENOMIC DNA]</scope>
    <source>
        <strain evidence="4 5">CPC 39397</strain>
    </source>
</reference>
<evidence type="ECO:0000256" key="1">
    <source>
        <dbReference type="SAM" id="MobiDB-lite"/>
    </source>
</evidence>
<dbReference type="RefSeq" id="XP_069201910.1">
    <property type="nucleotide sequence ID" value="XM_069348404.1"/>
</dbReference>
<gene>
    <name evidence="4" type="ORF">AAFC00_007233</name>
</gene>
<name>A0ABR3PHL8_9PEZI</name>
<dbReference type="PANTHER" id="PTHR38788">
    <property type="entry name" value="CLR5 DOMAIN-CONTAINING PROTEIN"/>
    <property type="match status" value="1"/>
</dbReference>
<keyword evidence="5" id="KW-1185">Reference proteome</keyword>
<accession>A0ABR3PHL8</accession>
<dbReference type="PANTHER" id="PTHR38788:SF5">
    <property type="entry name" value="CLR5 DOMAIN-CONTAINING PROTEIN"/>
    <property type="match status" value="1"/>
</dbReference>
<evidence type="ECO:0000259" key="2">
    <source>
        <dbReference type="Pfam" id="PF14420"/>
    </source>
</evidence>
<evidence type="ECO:0000259" key="3">
    <source>
        <dbReference type="Pfam" id="PF24465"/>
    </source>
</evidence>
<evidence type="ECO:0008006" key="6">
    <source>
        <dbReference type="Google" id="ProtNLM"/>
    </source>
</evidence>
<dbReference type="EMBL" id="JBFMKM010000006">
    <property type="protein sequence ID" value="KAL1305637.1"/>
    <property type="molecule type" value="Genomic_DNA"/>
</dbReference>
<evidence type="ECO:0000313" key="5">
    <source>
        <dbReference type="Proteomes" id="UP001562354"/>
    </source>
</evidence>
<dbReference type="Pfam" id="PF24465">
    <property type="entry name" value="Tri-helical"/>
    <property type="match status" value="2"/>
</dbReference>
<feature type="compositionally biased region" description="Polar residues" evidence="1">
    <location>
        <begin position="196"/>
        <end position="213"/>
    </location>
</feature>
<feature type="region of interest" description="Disordered" evidence="1">
    <location>
        <begin position="396"/>
        <end position="434"/>
    </location>
</feature>
<feature type="domain" description="Clr5" evidence="2">
    <location>
        <begin position="1"/>
        <end position="53"/>
    </location>
</feature>
<feature type="domain" description="Tri-helical" evidence="3">
    <location>
        <begin position="314"/>
        <end position="395"/>
    </location>
</feature>
<evidence type="ECO:0000313" key="4">
    <source>
        <dbReference type="EMBL" id="KAL1305637.1"/>
    </source>
</evidence>
<sequence length="490" mass="55971">MVYDWDDKREACYRMYVVQKLRLDEVMRFFKDEVGFVPSKRAFQTQFRRWGFPSKQNPAHRNEALVARTRELWERNTTQREMVGILQTEGFNITERELMRLRAKHRLLLRGPNRAKVESVDQNNALDPNLADEDVTHFPYESLLPVTAIAQEGDIASERELSFNTGASLKCTEHPSDPLQDGEVKAPSKKRRRRNNNWTGTQGELSEQQRFPSETTLESSKVCLGLDNTTHLEVRNIFQSICQEQGIVKKTVVGPERWQGAKNELLLRQRSLSQAFEQAEAPLLDQMRLSLDVICMDVTKRLRNLEHKMTLAEAKNMLNINPEEGRRLRKELIDLLTAHNFVNKYQSDNWEELRQEWLAKTGLAERIPAVGSADRAQCLRAVQAVCRDIMKRWRDAQVSKGNGKSPENSRPNTGKRLRTEATVQQTGSEEQADAVPFVTNELEDSCNFQIDPELLLAAKGLQPDPYGQATTSGQVGEATLRGGMHAPVYL</sequence>